<dbReference type="InterPro" id="IPR010461">
    <property type="entry name" value="ComK"/>
</dbReference>
<evidence type="ECO:0008006" key="3">
    <source>
        <dbReference type="Google" id="ProtNLM"/>
    </source>
</evidence>
<keyword evidence="2" id="KW-1185">Reference proteome</keyword>
<dbReference type="Pfam" id="PF06338">
    <property type="entry name" value="ComK"/>
    <property type="match status" value="1"/>
</dbReference>
<dbReference type="Proteomes" id="UP000030437">
    <property type="component" value="Unassembled WGS sequence"/>
</dbReference>
<accession>A0A0A3J9Y3</accession>
<dbReference type="GO" id="GO:0030420">
    <property type="term" value="P:establishment of competence for transformation"/>
    <property type="evidence" value="ECO:0007669"/>
    <property type="project" value="InterPro"/>
</dbReference>
<dbReference type="AlphaFoldDB" id="A0A0A3J9Y3"/>
<protein>
    <recommendedName>
        <fullName evidence="3">Competence protein</fullName>
    </recommendedName>
</protein>
<dbReference type="EMBL" id="JPVP01000057">
    <property type="protein sequence ID" value="KGR83817.1"/>
    <property type="molecule type" value="Genomic_DNA"/>
</dbReference>
<dbReference type="OrthoDB" id="2417337at2"/>
<comment type="caution">
    <text evidence="1">The sequence shown here is derived from an EMBL/GenBank/DDBJ whole genome shotgun (WGS) entry which is preliminary data.</text>
</comment>
<dbReference type="RefSeq" id="WP_036155684.1">
    <property type="nucleotide sequence ID" value="NZ_AVCX01000004.1"/>
</dbReference>
<sequence length="167" mass="19358">MNLPEEFINDYTITSDTYMLQSFRHGQKSHTIVYEKKGTFHVPTRSLKLVDTACKDMGSSYRTATERTKQFLTGNKHKLPVVVGVDVNRQPYIMFPLFSPKSEHNAWIAYNSISNIVNHKTHVTITFRDSVEVELPVLISSFNNQYVTSSMLFKAVHKHWNRFTPLF</sequence>
<organism evidence="1 2">
    <name type="scientific">Lysinibacillus odysseyi 34hs-1 = NBRC 100172</name>
    <dbReference type="NCBI Taxonomy" id="1220589"/>
    <lineage>
        <taxon>Bacteria</taxon>
        <taxon>Bacillati</taxon>
        <taxon>Bacillota</taxon>
        <taxon>Bacilli</taxon>
        <taxon>Bacillales</taxon>
        <taxon>Bacillaceae</taxon>
        <taxon>Lysinibacillus</taxon>
    </lineage>
</organism>
<evidence type="ECO:0000313" key="1">
    <source>
        <dbReference type="EMBL" id="KGR83817.1"/>
    </source>
</evidence>
<evidence type="ECO:0000313" key="2">
    <source>
        <dbReference type="Proteomes" id="UP000030437"/>
    </source>
</evidence>
<reference evidence="1 2" key="1">
    <citation type="submission" date="2014-02" db="EMBL/GenBank/DDBJ databases">
        <title>Draft genome sequence of Lysinibacillus odysseyi NBRC 100172.</title>
        <authorList>
            <person name="Zhang F."/>
            <person name="Wang G."/>
            <person name="Zhang L."/>
        </authorList>
    </citation>
    <scope>NUCLEOTIDE SEQUENCE [LARGE SCALE GENOMIC DNA]</scope>
    <source>
        <strain evidence="1 2">NBRC 100172</strain>
    </source>
</reference>
<dbReference type="eggNOG" id="COG4903">
    <property type="taxonomic scope" value="Bacteria"/>
</dbReference>
<gene>
    <name evidence="1" type="ORF">CD32_14030</name>
</gene>
<dbReference type="STRING" id="1220589.CD32_14030"/>
<name>A0A0A3J9Y3_9BACI</name>
<proteinExistence type="predicted"/>